<accession>A0A811UWQ5</accession>
<sequence length="104" mass="11257">MGSAQFCVAGISSDITKFNMVIASNESHELTPITEVVLQPEIARSVNRFGSSVCSLKTFTSELPEIAKLADKTSEVSDHNHVAMKTMLVTQIKPVIEPSRIGPI</sequence>
<protein>
    <submittedName>
        <fullName evidence="1">(Mediterranean fruit fly) hypothetical protein</fullName>
    </submittedName>
</protein>
<dbReference type="AlphaFoldDB" id="A0A811UWQ5"/>
<dbReference type="EMBL" id="CAJHJT010000023">
    <property type="protein sequence ID" value="CAD7001523.1"/>
    <property type="molecule type" value="Genomic_DNA"/>
</dbReference>
<evidence type="ECO:0000313" key="2">
    <source>
        <dbReference type="Proteomes" id="UP000606786"/>
    </source>
</evidence>
<proteinExistence type="predicted"/>
<organism evidence="1 2">
    <name type="scientific">Ceratitis capitata</name>
    <name type="common">Mediterranean fruit fly</name>
    <name type="synonym">Tephritis capitata</name>
    <dbReference type="NCBI Taxonomy" id="7213"/>
    <lineage>
        <taxon>Eukaryota</taxon>
        <taxon>Metazoa</taxon>
        <taxon>Ecdysozoa</taxon>
        <taxon>Arthropoda</taxon>
        <taxon>Hexapoda</taxon>
        <taxon>Insecta</taxon>
        <taxon>Pterygota</taxon>
        <taxon>Neoptera</taxon>
        <taxon>Endopterygota</taxon>
        <taxon>Diptera</taxon>
        <taxon>Brachycera</taxon>
        <taxon>Muscomorpha</taxon>
        <taxon>Tephritoidea</taxon>
        <taxon>Tephritidae</taxon>
        <taxon>Ceratitis</taxon>
        <taxon>Ceratitis</taxon>
    </lineage>
</organism>
<comment type="caution">
    <text evidence="1">The sequence shown here is derived from an EMBL/GenBank/DDBJ whole genome shotgun (WGS) entry which is preliminary data.</text>
</comment>
<gene>
    <name evidence="1" type="ORF">CCAP1982_LOCUS10020</name>
</gene>
<keyword evidence="2" id="KW-1185">Reference proteome</keyword>
<dbReference type="Proteomes" id="UP000606786">
    <property type="component" value="Unassembled WGS sequence"/>
</dbReference>
<name>A0A811UWQ5_CERCA</name>
<reference evidence="1" key="1">
    <citation type="submission" date="2020-11" db="EMBL/GenBank/DDBJ databases">
        <authorList>
            <person name="Whitehead M."/>
        </authorList>
    </citation>
    <scope>NUCLEOTIDE SEQUENCE</scope>
    <source>
        <strain evidence="1">EGII</strain>
    </source>
</reference>
<evidence type="ECO:0000313" key="1">
    <source>
        <dbReference type="EMBL" id="CAD7001523.1"/>
    </source>
</evidence>